<evidence type="ECO:0000256" key="3">
    <source>
        <dbReference type="PROSITE-ProRule" id="PRU00267"/>
    </source>
</evidence>
<dbReference type="InterPro" id="IPR009071">
    <property type="entry name" value="HMG_box_dom"/>
</dbReference>
<evidence type="ECO:0000313" key="6">
    <source>
        <dbReference type="EMBL" id="CAG8541271.1"/>
    </source>
</evidence>
<dbReference type="GO" id="GO:0000978">
    <property type="term" value="F:RNA polymerase II cis-regulatory region sequence-specific DNA binding"/>
    <property type="evidence" value="ECO:0007669"/>
    <property type="project" value="TreeGrafter"/>
</dbReference>
<sequence>MPRIQINNQRLNRRENFANEPSVCQGTPNTTHNDLTNSFVQHRSTFRPPSVSTILSFANNDDNDGNNDLAHVNQEFMDELLSKIEPTYKHKVEECISLSLHELITPKAKSRKGKTPRPQNPFVLYRRDIQAKLIQLHGKEIGGDLATISRVASDYWKNEKVDVIRIFEFIANLAKDVHEKVFPNYVYKPRRRRSKGPVYNMDEEERELLLNVTQNYQNIYPYTFSYVNSQYNHYPQHRSSMFNSTSHVSSSLHNSPSSRTPPAPSPTRNFLLLPPLKINSHTEKEINLPPISQTDDSNNNRSCKENFCQHFHKQISGPSSPSPPVMPQVSSAPTCSYDRGVIRTLNSFF</sequence>
<dbReference type="Proteomes" id="UP000789508">
    <property type="component" value="Unassembled WGS sequence"/>
</dbReference>
<dbReference type="InterPro" id="IPR050140">
    <property type="entry name" value="SRY-related_HMG-box_TF-like"/>
</dbReference>
<evidence type="ECO:0000259" key="5">
    <source>
        <dbReference type="PROSITE" id="PS50118"/>
    </source>
</evidence>
<dbReference type="GO" id="GO:0030154">
    <property type="term" value="P:cell differentiation"/>
    <property type="evidence" value="ECO:0007669"/>
    <property type="project" value="TreeGrafter"/>
</dbReference>
<reference evidence="6" key="1">
    <citation type="submission" date="2021-06" db="EMBL/GenBank/DDBJ databases">
        <authorList>
            <person name="Kallberg Y."/>
            <person name="Tangrot J."/>
            <person name="Rosling A."/>
        </authorList>
    </citation>
    <scope>NUCLEOTIDE SEQUENCE</scope>
    <source>
        <strain evidence="6">FL130A</strain>
    </source>
</reference>
<dbReference type="SMART" id="SM00398">
    <property type="entry name" value="HMG"/>
    <property type="match status" value="1"/>
</dbReference>
<evidence type="ECO:0000256" key="4">
    <source>
        <dbReference type="SAM" id="MobiDB-lite"/>
    </source>
</evidence>
<keyword evidence="1 3" id="KW-0238">DNA-binding</keyword>
<keyword evidence="2" id="KW-0804">Transcription</keyword>
<dbReference type="EMBL" id="CAJVPS010001521">
    <property type="protein sequence ID" value="CAG8541271.1"/>
    <property type="molecule type" value="Genomic_DNA"/>
</dbReference>
<dbReference type="AlphaFoldDB" id="A0A9N9FLG8"/>
<dbReference type="PROSITE" id="PS50118">
    <property type="entry name" value="HMG_BOX_2"/>
    <property type="match status" value="1"/>
</dbReference>
<organism evidence="6 7">
    <name type="scientific">Ambispora leptoticha</name>
    <dbReference type="NCBI Taxonomy" id="144679"/>
    <lineage>
        <taxon>Eukaryota</taxon>
        <taxon>Fungi</taxon>
        <taxon>Fungi incertae sedis</taxon>
        <taxon>Mucoromycota</taxon>
        <taxon>Glomeromycotina</taxon>
        <taxon>Glomeromycetes</taxon>
        <taxon>Archaeosporales</taxon>
        <taxon>Ambisporaceae</taxon>
        <taxon>Ambispora</taxon>
    </lineage>
</organism>
<keyword evidence="3" id="KW-0539">Nucleus</keyword>
<dbReference type="SUPFAM" id="SSF47095">
    <property type="entry name" value="HMG-box"/>
    <property type="match status" value="1"/>
</dbReference>
<protein>
    <submittedName>
        <fullName evidence="6">7147_t:CDS:1</fullName>
    </submittedName>
</protein>
<keyword evidence="7" id="KW-1185">Reference proteome</keyword>
<gene>
    <name evidence="6" type="ORF">ALEPTO_LOCUS5422</name>
</gene>
<dbReference type="PANTHER" id="PTHR10270">
    <property type="entry name" value="SOX TRANSCRIPTION FACTOR"/>
    <property type="match status" value="1"/>
</dbReference>
<dbReference type="OrthoDB" id="6247875at2759"/>
<feature type="domain" description="HMG box" evidence="5">
    <location>
        <begin position="115"/>
        <end position="186"/>
    </location>
</feature>
<feature type="compositionally biased region" description="Low complexity" evidence="4">
    <location>
        <begin position="243"/>
        <end position="258"/>
    </location>
</feature>
<comment type="caution">
    <text evidence="6">The sequence shown here is derived from an EMBL/GenBank/DDBJ whole genome shotgun (WGS) entry which is preliminary data.</text>
</comment>
<evidence type="ECO:0000313" key="7">
    <source>
        <dbReference type="Proteomes" id="UP000789508"/>
    </source>
</evidence>
<dbReference type="Gene3D" id="1.10.30.10">
    <property type="entry name" value="High mobility group box domain"/>
    <property type="match status" value="1"/>
</dbReference>
<name>A0A9N9FLG8_9GLOM</name>
<dbReference type="GO" id="GO:0001228">
    <property type="term" value="F:DNA-binding transcription activator activity, RNA polymerase II-specific"/>
    <property type="evidence" value="ECO:0007669"/>
    <property type="project" value="TreeGrafter"/>
</dbReference>
<dbReference type="GO" id="GO:0005634">
    <property type="term" value="C:nucleus"/>
    <property type="evidence" value="ECO:0007669"/>
    <property type="project" value="UniProtKB-UniRule"/>
</dbReference>
<dbReference type="InterPro" id="IPR036910">
    <property type="entry name" value="HMG_box_dom_sf"/>
</dbReference>
<proteinExistence type="predicted"/>
<dbReference type="PANTHER" id="PTHR10270:SF161">
    <property type="entry name" value="SEX-DETERMINING REGION Y PROTEIN"/>
    <property type="match status" value="1"/>
</dbReference>
<evidence type="ECO:0000256" key="1">
    <source>
        <dbReference type="ARBA" id="ARBA00023125"/>
    </source>
</evidence>
<accession>A0A9N9FLG8</accession>
<evidence type="ECO:0000256" key="2">
    <source>
        <dbReference type="ARBA" id="ARBA00023163"/>
    </source>
</evidence>
<feature type="DNA-binding region" description="HMG box" evidence="3">
    <location>
        <begin position="115"/>
        <end position="186"/>
    </location>
</feature>
<feature type="region of interest" description="Disordered" evidence="4">
    <location>
        <begin position="242"/>
        <end position="267"/>
    </location>
</feature>